<protein>
    <recommendedName>
        <fullName evidence="4">Lipoprotein</fullName>
    </recommendedName>
</protein>
<dbReference type="PROSITE" id="PS51257">
    <property type="entry name" value="PROKAR_LIPOPROTEIN"/>
    <property type="match status" value="1"/>
</dbReference>
<name>A0A852VAZ9_9BACT</name>
<comment type="caution">
    <text evidence="2">The sequence shown here is derived from an EMBL/GenBank/DDBJ whole genome shotgun (WGS) entry which is preliminary data.</text>
</comment>
<dbReference type="AlphaFoldDB" id="A0A852VAZ9"/>
<evidence type="ECO:0008006" key="4">
    <source>
        <dbReference type="Google" id="ProtNLM"/>
    </source>
</evidence>
<dbReference type="EMBL" id="JACCCU010000001">
    <property type="protein sequence ID" value="NYF90073.1"/>
    <property type="molecule type" value="Genomic_DNA"/>
</dbReference>
<evidence type="ECO:0000313" key="3">
    <source>
        <dbReference type="Proteomes" id="UP000564385"/>
    </source>
</evidence>
<evidence type="ECO:0000256" key="1">
    <source>
        <dbReference type="SAM" id="SignalP"/>
    </source>
</evidence>
<feature type="chain" id="PRO_5032397299" description="Lipoprotein" evidence="1">
    <location>
        <begin position="29"/>
        <end position="114"/>
    </location>
</feature>
<reference evidence="2 3" key="1">
    <citation type="submission" date="2020-07" db="EMBL/GenBank/DDBJ databases">
        <title>Genomic Encyclopedia of Type Strains, Phase IV (KMG-V): Genome sequencing to study the core and pangenomes of soil and plant-associated prokaryotes.</title>
        <authorList>
            <person name="Whitman W."/>
        </authorList>
    </citation>
    <scope>NUCLEOTIDE SEQUENCE [LARGE SCALE GENOMIC DNA]</scope>
    <source>
        <strain evidence="2 3">M8UP22</strain>
    </source>
</reference>
<feature type="signal peptide" evidence="1">
    <location>
        <begin position="1"/>
        <end position="28"/>
    </location>
</feature>
<keyword evidence="1" id="KW-0732">Signal</keyword>
<dbReference type="Proteomes" id="UP000564385">
    <property type="component" value="Unassembled WGS sequence"/>
</dbReference>
<proteinExistence type="predicted"/>
<organism evidence="2 3">
    <name type="scientific">Tunturiibacter lichenicola</name>
    <dbReference type="NCBI Taxonomy" id="2051959"/>
    <lineage>
        <taxon>Bacteria</taxon>
        <taxon>Pseudomonadati</taxon>
        <taxon>Acidobacteriota</taxon>
        <taxon>Terriglobia</taxon>
        <taxon>Terriglobales</taxon>
        <taxon>Acidobacteriaceae</taxon>
        <taxon>Tunturiibacter</taxon>
    </lineage>
</organism>
<gene>
    <name evidence="2" type="ORF">HDF08_002140</name>
</gene>
<evidence type="ECO:0000313" key="2">
    <source>
        <dbReference type="EMBL" id="NYF90073.1"/>
    </source>
</evidence>
<accession>A0A852VAZ9</accession>
<sequence length="114" mass="12480">MKLSYLALPVVTAACLLTAGCASHTAYYAPPPPPPPAGYNSVPPLIARADQVGFRSGTEDGGRDAYNGFGYHPQHDRKFHSTPGYDSALGPYEPYRDAFRRAYLRGYDQGFHRS</sequence>